<organism evidence="5 6">
    <name type="scientific">Apolygus lucorum</name>
    <name type="common">Small green plant bug</name>
    <name type="synonym">Lygocoris lucorum</name>
    <dbReference type="NCBI Taxonomy" id="248454"/>
    <lineage>
        <taxon>Eukaryota</taxon>
        <taxon>Metazoa</taxon>
        <taxon>Ecdysozoa</taxon>
        <taxon>Arthropoda</taxon>
        <taxon>Hexapoda</taxon>
        <taxon>Insecta</taxon>
        <taxon>Pterygota</taxon>
        <taxon>Neoptera</taxon>
        <taxon>Paraneoptera</taxon>
        <taxon>Hemiptera</taxon>
        <taxon>Heteroptera</taxon>
        <taxon>Panheteroptera</taxon>
        <taxon>Cimicomorpha</taxon>
        <taxon>Miridae</taxon>
        <taxon>Mirini</taxon>
        <taxon>Apolygus</taxon>
    </lineage>
</organism>
<keyword evidence="6" id="KW-1185">Reference proteome</keyword>
<sequence>MSVTSTRSEPSKKLPSESEPVLSCSGGFEGFYTYMMNGVELVVCPFDRAHMMLAKRLQYHLRKCVKQHMGEKIKCPYNACEYIDAEEFTNHLSVCTSRHRSSVNEWNSKQSKKNPNMMPTPPVDRTVPYDIEEYW</sequence>
<evidence type="ECO:0000259" key="4">
    <source>
        <dbReference type="PROSITE" id="PS51800"/>
    </source>
</evidence>
<evidence type="ECO:0000256" key="3">
    <source>
        <dbReference type="ARBA" id="ARBA00022833"/>
    </source>
</evidence>
<dbReference type="OrthoDB" id="6627238at2759"/>
<proteinExistence type="predicted"/>
<dbReference type="PANTHER" id="PTHR21402">
    <property type="entry name" value="GAMETOCYTE SPECIFIC FACTOR 1-RELATED"/>
    <property type="match status" value="1"/>
</dbReference>
<evidence type="ECO:0000313" key="6">
    <source>
        <dbReference type="Proteomes" id="UP000466442"/>
    </source>
</evidence>
<name>A0A6A4KEP7_APOLU</name>
<accession>A0A6A4KEP7</accession>
<dbReference type="InterPro" id="IPR036236">
    <property type="entry name" value="Znf_C2H2_sf"/>
</dbReference>
<evidence type="ECO:0000256" key="2">
    <source>
        <dbReference type="ARBA" id="ARBA00022771"/>
    </source>
</evidence>
<dbReference type="GO" id="GO:0008270">
    <property type="term" value="F:zinc ion binding"/>
    <property type="evidence" value="ECO:0007669"/>
    <property type="project" value="UniProtKB-KW"/>
</dbReference>
<comment type="caution">
    <text evidence="5">The sequence shown here is derived from an EMBL/GenBank/DDBJ whole genome shotgun (WGS) entry which is preliminary data.</text>
</comment>
<reference evidence="5" key="1">
    <citation type="journal article" date="2021" name="Mol. Ecol. Resour.">
        <title>Apolygus lucorum genome provides insights into omnivorousness and mesophyll feeding.</title>
        <authorList>
            <person name="Liu Y."/>
            <person name="Liu H."/>
            <person name="Wang H."/>
            <person name="Huang T."/>
            <person name="Liu B."/>
            <person name="Yang B."/>
            <person name="Yin L."/>
            <person name="Li B."/>
            <person name="Zhang Y."/>
            <person name="Zhang S."/>
            <person name="Jiang F."/>
            <person name="Zhang X."/>
            <person name="Ren Y."/>
            <person name="Wang B."/>
            <person name="Wang S."/>
            <person name="Lu Y."/>
            <person name="Wu K."/>
            <person name="Fan W."/>
            <person name="Wang G."/>
        </authorList>
    </citation>
    <scope>NUCLEOTIDE SEQUENCE</scope>
    <source>
        <strain evidence="5">12Hb</strain>
    </source>
</reference>
<gene>
    <name evidence="5" type="ORF">GE061_009381</name>
</gene>
<keyword evidence="1" id="KW-0479">Metal-binding</keyword>
<feature type="domain" description="CHHC U11-48K-type" evidence="4">
    <location>
        <begin position="41"/>
        <end position="68"/>
    </location>
</feature>
<feature type="domain" description="CHHC U11-48K-type" evidence="4">
    <location>
        <begin position="72"/>
        <end position="99"/>
    </location>
</feature>
<dbReference type="InterPro" id="IPR051591">
    <property type="entry name" value="UPF0224_FAM112_RNA_Proc"/>
</dbReference>
<dbReference type="SUPFAM" id="SSF57667">
    <property type="entry name" value="beta-beta-alpha zinc fingers"/>
    <property type="match status" value="1"/>
</dbReference>
<protein>
    <recommendedName>
        <fullName evidence="4">CHHC U11-48K-type domain-containing protein</fullName>
    </recommendedName>
</protein>
<dbReference type="AlphaFoldDB" id="A0A6A4KEP7"/>
<dbReference type="Proteomes" id="UP000466442">
    <property type="component" value="Unassembled WGS sequence"/>
</dbReference>
<evidence type="ECO:0000313" key="5">
    <source>
        <dbReference type="EMBL" id="KAF6214638.1"/>
    </source>
</evidence>
<evidence type="ECO:0000256" key="1">
    <source>
        <dbReference type="ARBA" id="ARBA00022723"/>
    </source>
</evidence>
<dbReference type="Pfam" id="PF05253">
    <property type="entry name" value="zf-U11-48K"/>
    <property type="match status" value="1"/>
</dbReference>
<dbReference type="InterPro" id="IPR022776">
    <property type="entry name" value="TRM13/UPF0224_CHHC_Znf_dom"/>
</dbReference>
<dbReference type="PROSITE" id="PS51800">
    <property type="entry name" value="ZF_CHHC_U11_48K"/>
    <property type="match status" value="2"/>
</dbReference>
<keyword evidence="3" id="KW-0862">Zinc</keyword>
<dbReference type="PANTHER" id="PTHR21402:SF5">
    <property type="entry name" value="GAMETOCYTE SPECIFIC FACTOR 1"/>
    <property type="match status" value="1"/>
</dbReference>
<keyword evidence="2" id="KW-0863">Zinc-finger</keyword>
<dbReference type="EMBL" id="WIXP02000002">
    <property type="protein sequence ID" value="KAF6214638.1"/>
    <property type="molecule type" value="Genomic_DNA"/>
</dbReference>